<evidence type="ECO:0000256" key="2">
    <source>
        <dbReference type="ARBA" id="ARBA00023002"/>
    </source>
</evidence>
<dbReference type="PANTHER" id="PTHR33365">
    <property type="entry name" value="YALI0B05434P"/>
    <property type="match status" value="1"/>
</dbReference>
<dbReference type="Proteomes" id="UP001320420">
    <property type="component" value="Unassembled WGS sequence"/>
</dbReference>
<dbReference type="InterPro" id="IPR021765">
    <property type="entry name" value="UstYa-like"/>
</dbReference>
<dbReference type="GO" id="GO:0043386">
    <property type="term" value="P:mycotoxin biosynthetic process"/>
    <property type="evidence" value="ECO:0007669"/>
    <property type="project" value="InterPro"/>
</dbReference>
<keyword evidence="2" id="KW-0560">Oxidoreductase</keyword>
<comment type="caution">
    <text evidence="4">The sequence shown here is derived from an EMBL/GenBank/DDBJ whole genome shotgun (WGS) entry which is preliminary data.</text>
</comment>
<evidence type="ECO:0000256" key="1">
    <source>
        <dbReference type="ARBA" id="ARBA00004685"/>
    </source>
</evidence>
<dbReference type="PANTHER" id="PTHR33365:SF11">
    <property type="entry name" value="TAT PATHWAY SIGNAL SEQUENCE"/>
    <property type="match status" value="1"/>
</dbReference>
<evidence type="ECO:0000313" key="4">
    <source>
        <dbReference type="EMBL" id="KAK7749157.1"/>
    </source>
</evidence>
<evidence type="ECO:0008006" key="6">
    <source>
        <dbReference type="Google" id="ProtNLM"/>
    </source>
</evidence>
<comment type="pathway">
    <text evidence="1">Mycotoxin biosynthesis.</text>
</comment>
<dbReference type="EMBL" id="JAKJXP020000077">
    <property type="protein sequence ID" value="KAK7749157.1"/>
    <property type="molecule type" value="Genomic_DNA"/>
</dbReference>
<evidence type="ECO:0000313" key="5">
    <source>
        <dbReference type="Proteomes" id="UP001320420"/>
    </source>
</evidence>
<proteinExistence type="inferred from homology"/>
<sequence>MSPGKQESNDAEEGEAFLTTTPLREDAAWAREGSSRSKVTRYLRLALEIAMAATIIALLVNPVYERIEAKTPPVPKFPRKTYRFLPDPQYVRDDMFFDERDTLHTLHNWIPLSSDARGYVQIPDHEAYSATIGQPQTVAVNRTSDGPAYMVAVFHQLHCLSYLAEHFQQGYGGIALAPEVAHHAAHCFDYLRQSVTCSADTTLEGADDDAGPGWGARHYECADYDALLAWANDHGALRWRNGLLPGEAVL</sequence>
<dbReference type="Pfam" id="PF11807">
    <property type="entry name" value="UstYa"/>
    <property type="match status" value="1"/>
</dbReference>
<keyword evidence="5" id="KW-1185">Reference proteome</keyword>
<dbReference type="AlphaFoldDB" id="A0AAN9ULS4"/>
<name>A0AAN9ULS4_9PEZI</name>
<comment type="similarity">
    <text evidence="3">Belongs to the ustYa family.</text>
</comment>
<organism evidence="4 5">
    <name type="scientific">Diatrype stigma</name>
    <dbReference type="NCBI Taxonomy" id="117547"/>
    <lineage>
        <taxon>Eukaryota</taxon>
        <taxon>Fungi</taxon>
        <taxon>Dikarya</taxon>
        <taxon>Ascomycota</taxon>
        <taxon>Pezizomycotina</taxon>
        <taxon>Sordariomycetes</taxon>
        <taxon>Xylariomycetidae</taxon>
        <taxon>Xylariales</taxon>
        <taxon>Diatrypaceae</taxon>
        <taxon>Diatrype</taxon>
    </lineage>
</organism>
<reference evidence="4 5" key="1">
    <citation type="submission" date="2024-02" db="EMBL/GenBank/DDBJ databases">
        <title>De novo assembly and annotation of 12 fungi associated with fruit tree decline syndrome in Ontario, Canada.</title>
        <authorList>
            <person name="Sulman M."/>
            <person name="Ellouze W."/>
            <person name="Ilyukhin E."/>
        </authorList>
    </citation>
    <scope>NUCLEOTIDE SEQUENCE [LARGE SCALE GENOMIC DNA]</scope>
    <source>
        <strain evidence="4 5">M11/M66-122</strain>
    </source>
</reference>
<protein>
    <recommendedName>
        <fullName evidence="6">Oxidase ustYa</fullName>
    </recommendedName>
</protein>
<evidence type="ECO:0000256" key="3">
    <source>
        <dbReference type="ARBA" id="ARBA00035112"/>
    </source>
</evidence>
<gene>
    <name evidence="4" type="ORF">SLS62_008337</name>
</gene>
<dbReference type="GO" id="GO:0016491">
    <property type="term" value="F:oxidoreductase activity"/>
    <property type="evidence" value="ECO:0007669"/>
    <property type="project" value="UniProtKB-KW"/>
</dbReference>
<accession>A0AAN9ULS4</accession>